<feature type="active site" evidence="8">
    <location>
        <position position="380"/>
    </location>
</feature>
<comment type="similarity">
    <text evidence="3 8">Belongs to the peptidase M17 family.</text>
</comment>
<feature type="binding site" evidence="8">
    <location>
        <position position="294"/>
    </location>
    <ligand>
        <name>Mn(2+)</name>
        <dbReference type="ChEBI" id="CHEBI:29035"/>
        <label>2</label>
    </ligand>
</feature>
<dbReference type="InterPro" id="IPR000819">
    <property type="entry name" value="Peptidase_M17_C"/>
</dbReference>
<dbReference type="EMBL" id="CP031078">
    <property type="protein sequence ID" value="AYF01203.1"/>
    <property type="molecule type" value="Genomic_DNA"/>
</dbReference>
<dbReference type="GO" id="GO:0005737">
    <property type="term" value="C:cytoplasm"/>
    <property type="evidence" value="ECO:0007669"/>
    <property type="project" value="UniProtKB-SubCell"/>
</dbReference>
<dbReference type="PROSITE" id="PS00631">
    <property type="entry name" value="CYTOSOL_AP"/>
    <property type="match status" value="1"/>
</dbReference>
<dbReference type="InterPro" id="IPR011356">
    <property type="entry name" value="Leucine_aapep/pepB"/>
</dbReference>
<keyword evidence="8" id="KW-0963">Cytoplasm</keyword>
<evidence type="ECO:0000259" key="10">
    <source>
        <dbReference type="PROSITE" id="PS00631"/>
    </source>
</evidence>
<evidence type="ECO:0000313" key="11">
    <source>
        <dbReference type="EMBL" id="AYF01203.1"/>
    </source>
</evidence>
<comment type="catalytic activity">
    <reaction evidence="1 8">
        <text>Release of an N-terminal amino acid, Xaa-|-Yaa-, in which Xaa is preferably Leu, but may be other amino acids including Pro although not Arg or Lys, and Yaa may be Pro. Amino acid amides and methyl esters are also readily hydrolyzed, but rates on arylamides are exceedingly low.</text>
        <dbReference type="EC" id="3.4.11.1"/>
    </reaction>
</comment>
<dbReference type="PANTHER" id="PTHR11963">
    <property type="entry name" value="LEUCINE AMINOPEPTIDASE-RELATED"/>
    <property type="match status" value="1"/>
</dbReference>
<comment type="function">
    <text evidence="8">Presumably involved in the processing and regular turnover of intracellular proteins. Catalyzes the removal of unsubstituted N-terminal amino acids from various peptides.</text>
</comment>
<dbReference type="GO" id="GO:0030145">
    <property type="term" value="F:manganese ion binding"/>
    <property type="evidence" value="ECO:0007669"/>
    <property type="project" value="UniProtKB-UniRule"/>
</dbReference>
<keyword evidence="8" id="KW-0479">Metal-binding</keyword>
<dbReference type="Gene3D" id="3.40.220.10">
    <property type="entry name" value="Leucine Aminopeptidase, subunit E, domain 1"/>
    <property type="match status" value="1"/>
</dbReference>
<keyword evidence="4 8" id="KW-0031">Aminopeptidase</keyword>
<gene>
    <name evidence="8" type="primary">pepA</name>
    <name evidence="11" type="ORF">PY32053_01576</name>
</gene>
<feature type="binding site" evidence="8">
    <location>
        <position position="317"/>
    </location>
    <ligand>
        <name>Mn(2+)</name>
        <dbReference type="ChEBI" id="CHEBI:29035"/>
        <label>2</label>
    </ligand>
</feature>
<feature type="region of interest" description="Disordered" evidence="9">
    <location>
        <begin position="140"/>
        <end position="185"/>
    </location>
</feature>
<sequence length="538" mass="56242">MSRPVEISFTAIASEGLAERAGRIAILVPENGRLPSGLPRAAREAAARALASDAWKGTKPGQALELAFPAGMAAEALQLIALPRRADALTARKAGAAIGARHGKAELTVLAGDHPHAAEVALGLALRAYDFSAYKTARTEPAAGGDLPAEPPVSLSRTGAAEDARLSDAATPDEPETGAAPGVTRRGKVCFMHKDPEELARKARAGAARAEGVFFTRDLVNEPANVLTTSDFADRLLAMRELGLEVEVLDEDELARLGLRALLAVGQGSESPSKVVVMRWQGGGDEPPLALVGKGVVFDTGGISIKPAAGMEEMTMDMGGAGVVAGVMRTLALRRARANVVGLVGLVENMPDGRAQRPGDIVRSMKGDTIEVINTDAEGRLVLADVLWYAQDRFKPRAIVDLATLTGAVIIALGHDNAGVFSNDDAFADRFLAAARAEGEGAWRLPLGPSYDKLIDSRLADIKNTGGRPAGSITAAQFLQRFVREGTPWIHLDIAGVALPPGETPMAPKGATGWGVMALDRLVRDDFEAAGPADQAQG</sequence>
<keyword evidence="6 8" id="KW-0378">Hydrolase</keyword>
<feature type="domain" description="Cytosol aminopeptidase" evidence="10">
    <location>
        <begin position="374"/>
        <end position="381"/>
    </location>
</feature>
<dbReference type="RefSeq" id="WP_120441582.1">
    <property type="nucleotide sequence ID" value="NZ_CP031078.1"/>
</dbReference>
<accession>A0A386UKG8</accession>
<dbReference type="NCBIfam" id="NF002075">
    <property type="entry name" value="PRK00913.2-2"/>
    <property type="match status" value="1"/>
</dbReference>
<dbReference type="Proteomes" id="UP000272010">
    <property type="component" value="Chromosome"/>
</dbReference>
<proteinExistence type="inferred from homology"/>
<dbReference type="InterPro" id="IPR043472">
    <property type="entry name" value="Macro_dom-like"/>
</dbReference>
<dbReference type="EC" id="3.4.11.10" evidence="8"/>
<dbReference type="AlphaFoldDB" id="A0A386UKG8"/>
<protein>
    <recommendedName>
        <fullName evidence="8">Probable cytosol aminopeptidase</fullName>
        <ecNumber evidence="8">3.4.11.1</ecNumber>
    </recommendedName>
    <alternativeName>
        <fullName evidence="8">Leucine aminopeptidase</fullName>
        <shortName evidence="8">LAP</shortName>
        <ecNumber evidence="8">3.4.11.10</ecNumber>
    </alternativeName>
    <alternativeName>
        <fullName evidence="8">Leucyl aminopeptidase</fullName>
    </alternativeName>
</protein>
<dbReference type="PANTHER" id="PTHR11963:SF23">
    <property type="entry name" value="CYTOSOL AMINOPEPTIDASE"/>
    <property type="match status" value="1"/>
</dbReference>
<evidence type="ECO:0000313" key="12">
    <source>
        <dbReference type="Proteomes" id="UP000272010"/>
    </source>
</evidence>
<evidence type="ECO:0000256" key="6">
    <source>
        <dbReference type="ARBA" id="ARBA00022801"/>
    </source>
</evidence>
<dbReference type="GO" id="GO:0006508">
    <property type="term" value="P:proteolysis"/>
    <property type="evidence" value="ECO:0007669"/>
    <property type="project" value="UniProtKB-KW"/>
</dbReference>
<feature type="binding site" evidence="8">
    <location>
        <position position="299"/>
    </location>
    <ligand>
        <name>Mn(2+)</name>
        <dbReference type="ChEBI" id="CHEBI:29035"/>
        <label>2</label>
    </ligand>
</feature>
<comment type="catalytic activity">
    <reaction evidence="2 8">
        <text>Release of an N-terminal amino acid, preferentially leucine, but not glutamic or aspartic acids.</text>
        <dbReference type="EC" id="3.4.11.10"/>
    </reaction>
</comment>
<evidence type="ECO:0000256" key="8">
    <source>
        <dbReference type="HAMAP-Rule" id="MF_00181"/>
    </source>
</evidence>
<feature type="binding site" evidence="8">
    <location>
        <position position="378"/>
    </location>
    <ligand>
        <name>Mn(2+)</name>
        <dbReference type="ChEBI" id="CHEBI:29035"/>
        <label>1</label>
    </ligand>
</feature>
<dbReference type="EC" id="3.4.11.1" evidence="8"/>
<dbReference type="InterPro" id="IPR023042">
    <property type="entry name" value="Peptidase_M17_leu_NH2_pept"/>
</dbReference>
<feature type="binding site" evidence="8">
    <location>
        <position position="376"/>
    </location>
    <ligand>
        <name>Mn(2+)</name>
        <dbReference type="ChEBI" id="CHEBI:29035"/>
        <label>1</label>
    </ligand>
</feature>
<comment type="subcellular location">
    <subcellularLocation>
        <location evidence="8">Cytoplasm</location>
    </subcellularLocation>
</comment>
<evidence type="ECO:0000256" key="7">
    <source>
        <dbReference type="ARBA" id="ARBA00023211"/>
    </source>
</evidence>
<dbReference type="SUPFAM" id="SSF53187">
    <property type="entry name" value="Zn-dependent exopeptidases"/>
    <property type="match status" value="1"/>
</dbReference>
<dbReference type="NCBIfam" id="NF002077">
    <property type="entry name" value="PRK00913.2-4"/>
    <property type="match status" value="1"/>
</dbReference>
<dbReference type="Gene3D" id="3.40.630.10">
    <property type="entry name" value="Zn peptidases"/>
    <property type="match status" value="1"/>
</dbReference>
<evidence type="ECO:0000256" key="3">
    <source>
        <dbReference type="ARBA" id="ARBA00009528"/>
    </source>
</evidence>
<keyword evidence="7 8" id="KW-0464">Manganese</keyword>
<dbReference type="GO" id="GO:0070006">
    <property type="term" value="F:metalloaminopeptidase activity"/>
    <property type="evidence" value="ECO:0007669"/>
    <property type="project" value="InterPro"/>
</dbReference>
<feature type="binding site" evidence="8">
    <location>
        <position position="299"/>
    </location>
    <ligand>
        <name>Mn(2+)</name>
        <dbReference type="ChEBI" id="CHEBI:29035"/>
        <label>1</label>
    </ligand>
</feature>
<evidence type="ECO:0000256" key="2">
    <source>
        <dbReference type="ARBA" id="ARBA00000967"/>
    </source>
</evidence>
<evidence type="ECO:0000256" key="4">
    <source>
        <dbReference type="ARBA" id="ARBA00022438"/>
    </source>
</evidence>
<feature type="active site" evidence="8">
    <location>
        <position position="306"/>
    </location>
</feature>
<keyword evidence="5 8" id="KW-0645">Protease</keyword>
<dbReference type="CDD" id="cd00433">
    <property type="entry name" value="Peptidase_M17"/>
    <property type="match status" value="1"/>
</dbReference>
<dbReference type="Pfam" id="PF00883">
    <property type="entry name" value="Peptidase_M17"/>
    <property type="match status" value="1"/>
</dbReference>
<organism evidence="11 12">
    <name type="scientific">Paracoccus yeei</name>
    <dbReference type="NCBI Taxonomy" id="147645"/>
    <lineage>
        <taxon>Bacteria</taxon>
        <taxon>Pseudomonadati</taxon>
        <taxon>Pseudomonadota</taxon>
        <taxon>Alphaproteobacteria</taxon>
        <taxon>Rhodobacterales</taxon>
        <taxon>Paracoccaceae</taxon>
        <taxon>Paracoccus</taxon>
    </lineage>
</organism>
<dbReference type="PRINTS" id="PR00481">
    <property type="entry name" value="LAMNOPPTDASE"/>
</dbReference>
<evidence type="ECO:0000256" key="1">
    <source>
        <dbReference type="ARBA" id="ARBA00000135"/>
    </source>
</evidence>
<evidence type="ECO:0000256" key="9">
    <source>
        <dbReference type="SAM" id="MobiDB-lite"/>
    </source>
</evidence>
<feature type="binding site" evidence="8">
    <location>
        <position position="378"/>
    </location>
    <ligand>
        <name>Mn(2+)</name>
        <dbReference type="ChEBI" id="CHEBI:29035"/>
        <label>2</label>
    </ligand>
</feature>
<comment type="cofactor">
    <cofactor evidence="8">
        <name>Mn(2+)</name>
        <dbReference type="ChEBI" id="CHEBI:29035"/>
    </cofactor>
    <text evidence="8">Binds 2 manganese ions per subunit.</text>
</comment>
<evidence type="ECO:0000256" key="5">
    <source>
        <dbReference type="ARBA" id="ARBA00022670"/>
    </source>
</evidence>
<reference evidence="12" key="1">
    <citation type="submission" date="2018-07" db="EMBL/GenBank/DDBJ databases">
        <title>Genome Structure of the Opportunistic Pathogen Paracoccus yeei (Alphaproteobacteria) and Identification of Putative Virulence Factors.</title>
        <authorList>
            <person name="Lasek R."/>
            <person name="Szuplewska M."/>
            <person name="Mitura M."/>
            <person name="Decewicz P."/>
            <person name="Chmielowska C."/>
            <person name="Pawlot A."/>
            <person name="Sentkowska D."/>
            <person name="Czarnecki J."/>
            <person name="Bartosik D."/>
        </authorList>
    </citation>
    <scope>NUCLEOTIDE SEQUENCE [LARGE SCALE GENOMIC DNA]</scope>
    <source>
        <strain evidence="12">CCUG 32053</strain>
    </source>
</reference>
<dbReference type="HAMAP" id="MF_00181">
    <property type="entry name" value="Cytosol_peptidase_M17"/>
    <property type="match status" value="1"/>
</dbReference>
<name>A0A386UKG8_9RHOB</name>